<gene>
    <name evidence="1" type="ORF">A2G96_05665</name>
</gene>
<organism evidence="1 2">
    <name type="scientific">Cupriavidus nantongensis</name>
    <dbReference type="NCBI Taxonomy" id="1796606"/>
    <lineage>
        <taxon>Bacteria</taxon>
        <taxon>Pseudomonadati</taxon>
        <taxon>Pseudomonadota</taxon>
        <taxon>Betaproteobacteria</taxon>
        <taxon>Burkholderiales</taxon>
        <taxon>Burkholderiaceae</taxon>
        <taxon>Cupriavidus</taxon>
    </lineage>
</organism>
<name>A0A142JGP6_9BURK</name>
<accession>A0A142JGP6</accession>
<proteinExistence type="predicted"/>
<dbReference type="EMBL" id="CP014844">
    <property type="protein sequence ID" value="AMR77258.1"/>
    <property type="molecule type" value="Genomic_DNA"/>
</dbReference>
<dbReference type="RefSeq" id="WP_062797522.1">
    <property type="nucleotide sequence ID" value="NZ_CP014844.1"/>
</dbReference>
<keyword evidence="2" id="KW-1185">Reference proteome</keyword>
<dbReference type="Proteomes" id="UP000075238">
    <property type="component" value="Chromosome 1"/>
</dbReference>
<dbReference type="OrthoDB" id="9155114at2"/>
<dbReference type="KEGG" id="cnan:A2G96_05665"/>
<dbReference type="AlphaFoldDB" id="A0A142JGP6"/>
<sequence length="116" mass="12970">MQSAELVVDWHALLIQLQRAGQSTSKIAAGSNVSRSTFLGWKNHGAQPRHPDGERMIAFWSQVTGKNRADLPMMRMEFSAARINSERARPTRLREDGFVTVRSAMHAAVLQRLAKA</sequence>
<dbReference type="STRING" id="1796606.A2G96_05665"/>
<reference evidence="1 2" key="1">
    <citation type="submission" date="2016-03" db="EMBL/GenBank/DDBJ databases">
        <title>Complete genome sequence of a novel chlorpyrifos degrading bacterium, Cupriavidus nantongensis sp. X1.</title>
        <authorList>
            <person name="Fang L."/>
        </authorList>
    </citation>
    <scope>NUCLEOTIDE SEQUENCE [LARGE SCALE GENOMIC DNA]</scope>
    <source>
        <strain evidence="1 2">X1</strain>
    </source>
</reference>
<evidence type="ECO:0000313" key="1">
    <source>
        <dbReference type="EMBL" id="AMR77258.1"/>
    </source>
</evidence>
<evidence type="ECO:0000313" key="2">
    <source>
        <dbReference type="Proteomes" id="UP000075238"/>
    </source>
</evidence>
<protein>
    <submittedName>
        <fullName evidence="1">Uncharacterized protein</fullName>
    </submittedName>
</protein>